<feature type="region of interest" description="Disordered" evidence="2">
    <location>
        <begin position="1032"/>
        <end position="1059"/>
    </location>
</feature>
<feature type="region of interest" description="Disordered" evidence="2">
    <location>
        <begin position="376"/>
        <end position="402"/>
    </location>
</feature>
<dbReference type="CDD" id="cd00159">
    <property type="entry name" value="RhoGAP"/>
    <property type="match status" value="1"/>
</dbReference>
<evidence type="ECO:0000259" key="4">
    <source>
        <dbReference type="PROSITE" id="PS50238"/>
    </source>
</evidence>
<comment type="caution">
    <text evidence="5">The sequence shown here is derived from an EMBL/GenBank/DDBJ whole genome shotgun (WGS) entry which is preliminary data.</text>
</comment>
<evidence type="ECO:0000313" key="5">
    <source>
        <dbReference type="EMBL" id="KAA3676190.1"/>
    </source>
</evidence>
<evidence type="ECO:0000256" key="1">
    <source>
        <dbReference type="ARBA" id="ARBA00022468"/>
    </source>
</evidence>
<keyword evidence="1" id="KW-0343">GTPase activation</keyword>
<feature type="compositionally biased region" description="Polar residues" evidence="2">
    <location>
        <begin position="1535"/>
        <end position="1545"/>
    </location>
</feature>
<feature type="region of interest" description="Disordered" evidence="2">
    <location>
        <begin position="1125"/>
        <end position="1155"/>
    </location>
</feature>
<evidence type="ECO:0008006" key="7">
    <source>
        <dbReference type="Google" id="ProtNLM"/>
    </source>
</evidence>
<feature type="region of interest" description="Disordered" evidence="2">
    <location>
        <begin position="1168"/>
        <end position="1192"/>
    </location>
</feature>
<dbReference type="PROSITE" id="PS50106">
    <property type="entry name" value="PDZ"/>
    <property type="match status" value="1"/>
</dbReference>
<name>A0A5J4NLR9_9TREM</name>
<dbReference type="EMBL" id="QNGE01002113">
    <property type="protein sequence ID" value="KAA3676190.1"/>
    <property type="molecule type" value="Genomic_DNA"/>
</dbReference>
<dbReference type="Pfam" id="PF00595">
    <property type="entry name" value="PDZ"/>
    <property type="match status" value="1"/>
</dbReference>
<sequence length="1580" mass="173623">MVVKVEPGGAADRAGIRVGYQVEALGGRPVESMTYLQASNIIRASSDHLELSVIMASDIEEASSVRPTSFLEDFKKDHPTSQSTLNATVQACATKNSKSNTDSVRFASEPRSVTANLVSDAAPFSTISTNLPTQQDLSCLPTFESDTGDRVHEANLLPRHKRPEGIRSHRSPESDIIQPSRLSSISPHKFSDFHVSTGVNCFFEPKITRKHVRTFRRIDQQAALANTLSCLEFGVLRVYDSSTVLHLSSPLDSCRSKRFSRKGFSHDFATFYKPPPQKNTSQLSGNVLPVTPVPKPRLSRQRPVQSSPTSPTSSVPQSSFISPSSNQLSSSSSISTTINRFIIIQPALSTASTALPSESLSKFDSAQATLQHSEVIHPGAPLSSTLSTSKQADDYPSNADDPVQHYFIGARQKPPVRRMTVSRPNLEDEDESQRVCFVRKRAYASARHAGRFDEIYGLPLCPPPTAGSPKSIVGTGETPTSSCQLLPAAPQNSVHVIEPQITHLPRRRSTKSSRPLQLAIPASRDPVVSSPDCRGKRGQVTENISAEPSCSSDNDVQNSDTARMNAVERRPLHPSFDVEDRSISNRTILPQLQITKQGDLWTLLHSDPNDCSQDLWAKAGEAYRSIEVADQQIARKLALQQTRQLSVESDSLRETSETISNLEMGPNKENRLARSDRNLQDHGTWSSPINRRDHRPHVSVGSYQMIELAPSGVKGINPNWSQFRNLCTGGRYHRSETSIHHDLSGSFLSRQCLCKILSIGGSMNKTYSWKPYYMSITDQEVRFIKASAAFCGSHRSSKNSKASADPVTVDNTGVSNSIDLSSSFASTGGFSESHLSAKTCGDEANRPSLSDTHHQPTVTVHTIPYLSSSCLILPTTGLIWHPEEVPADFPQWLPLGPMSALPSGGVFVHPPIVPDNMNPYFSGISNLRKDPLPTLCAAQSATPDKTSTDRDSTVRASFRCYRFAHPDVKVELLLVFPDEGVAITCLRMCEISGGRQIAQQFRTNADSFSFQSIDNPYDLHLIDDHNNTRVISKSKPSSHTVHLSTAGSNTHTSTSVDSSHLVLKQSNQIKLKDRRQRQFEHQPSSKDRVLIVQASDILLRRQPTNADRTGNLGSVDGFDLVDSITAFPKSDQPGSPNRSTEDRTTSTSRPTAGKTPFLQSIKQLLNWPASGNSVDKDNGGLDQHAAARSPSPLSLESRLAAVFGDPPDFSELDNPGPVFGCALESQLESPDHPCVPVFLQAFVTAIEAHGMSLLGLYRKPGRQRSINQFVCAANLLPKDVEFLLTLDAWREPYALSGLVKHFLRRLPVRLLDLTVWEPLAFLVPDKGSSEDVSRSAYLLLSIRVKLWRMANEAFGISNGFLLPLEPSRIVDHSKEISPSNHQYSANILSLLQSVAFSEPDGYNCPSAKWRWATLIYTIRHLRQVVACEQRNEITYQCAAICFGPVLFSDSVHVDKLNGVLENLLKHWPWLVEGLPTMEDACSTSSPRLHKQTADSMLADAINYLKKVESPDLSLFSSGPVSNGTDLSNDFPPAHSQPSMIASSVTDSRDENPWRISNLLSRQIHPNQDPTTRLLGPVGDA</sequence>
<feature type="compositionally biased region" description="Low complexity" evidence="2">
    <location>
        <begin position="301"/>
        <end position="330"/>
    </location>
</feature>
<dbReference type="GO" id="GO:0007165">
    <property type="term" value="P:signal transduction"/>
    <property type="evidence" value="ECO:0007669"/>
    <property type="project" value="InterPro"/>
</dbReference>
<dbReference type="InterPro" id="IPR036034">
    <property type="entry name" value="PDZ_sf"/>
</dbReference>
<evidence type="ECO:0000313" key="6">
    <source>
        <dbReference type="Proteomes" id="UP000324629"/>
    </source>
</evidence>
<dbReference type="GO" id="GO:0005096">
    <property type="term" value="F:GTPase activator activity"/>
    <property type="evidence" value="ECO:0007669"/>
    <property type="project" value="UniProtKB-KW"/>
</dbReference>
<dbReference type="Gene3D" id="1.10.555.10">
    <property type="entry name" value="Rho GTPase activation protein"/>
    <property type="match status" value="1"/>
</dbReference>
<gene>
    <name evidence="5" type="ORF">DEA37_0005257</name>
</gene>
<protein>
    <recommendedName>
        <fullName evidence="7">Rho GTPase-activating protein 21</fullName>
    </recommendedName>
</protein>
<organism evidence="5 6">
    <name type="scientific">Paragonimus westermani</name>
    <dbReference type="NCBI Taxonomy" id="34504"/>
    <lineage>
        <taxon>Eukaryota</taxon>
        <taxon>Metazoa</taxon>
        <taxon>Spiralia</taxon>
        <taxon>Lophotrochozoa</taxon>
        <taxon>Platyhelminthes</taxon>
        <taxon>Trematoda</taxon>
        <taxon>Digenea</taxon>
        <taxon>Plagiorchiida</taxon>
        <taxon>Troglotremata</taxon>
        <taxon>Troglotrematidae</taxon>
        <taxon>Paragonimus</taxon>
    </lineage>
</organism>
<dbReference type="Proteomes" id="UP000324629">
    <property type="component" value="Unassembled WGS sequence"/>
</dbReference>
<dbReference type="Pfam" id="PF00620">
    <property type="entry name" value="RhoGAP"/>
    <property type="match status" value="1"/>
</dbReference>
<feature type="compositionally biased region" description="Basic and acidic residues" evidence="2">
    <location>
        <begin position="163"/>
        <end position="173"/>
    </location>
</feature>
<dbReference type="SUPFAM" id="SSF50156">
    <property type="entry name" value="PDZ domain-like"/>
    <property type="match status" value="1"/>
</dbReference>
<evidence type="ECO:0000259" key="3">
    <source>
        <dbReference type="PROSITE" id="PS50106"/>
    </source>
</evidence>
<accession>A0A5J4NLR9</accession>
<feature type="domain" description="Rho-GAP" evidence="4">
    <location>
        <begin position="1221"/>
        <end position="1471"/>
    </location>
</feature>
<proteinExistence type="predicted"/>
<feature type="domain" description="PDZ" evidence="3">
    <location>
        <begin position="1"/>
        <end position="57"/>
    </location>
</feature>
<dbReference type="SUPFAM" id="SSF48350">
    <property type="entry name" value="GTPase activation domain, GAP"/>
    <property type="match status" value="1"/>
</dbReference>
<dbReference type="PANTHER" id="PTHR23176:SF129">
    <property type="entry name" value="RHO GTPASE ACTIVATING PROTEIN AT 16F, ISOFORM E-RELATED"/>
    <property type="match status" value="1"/>
</dbReference>
<evidence type="ECO:0000256" key="2">
    <source>
        <dbReference type="SAM" id="MobiDB-lite"/>
    </source>
</evidence>
<dbReference type="PANTHER" id="PTHR23176">
    <property type="entry name" value="RHO/RAC/CDC GTPASE-ACTIVATING PROTEIN"/>
    <property type="match status" value="1"/>
</dbReference>
<dbReference type="Gene3D" id="2.30.42.10">
    <property type="match status" value="1"/>
</dbReference>
<dbReference type="GO" id="GO:0005737">
    <property type="term" value="C:cytoplasm"/>
    <property type="evidence" value="ECO:0007669"/>
    <property type="project" value="TreeGrafter"/>
</dbReference>
<dbReference type="InterPro" id="IPR008936">
    <property type="entry name" value="Rho_GTPase_activation_prot"/>
</dbReference>
<dbReference type="SMART" id="SM00324">
    <property type="entry name" value="RhoGAP"/>
    <property type="match status" value="1"/>
</dbReference>
<dbReference type="InterPro" id="IPR000198">
    <property type="entry name" value="RhoGAP_dom"/>
</dbReference>
<dbReference type="PROSITE" id="PS50238">
    <property type="entry name" value="RHOGAP"/>
    <property type="match status" value="1"/>
</dbReference>
<reference evidence="5 6" key="1">
    <citation type="journal article" date="2019" name="Gigascience">
        <title>Whole-genome sequence of the oriental lung fluke Paragonimus westermani.</title>
        <authorList>
            <person name="Oey H."/>
            <person name="Zakrzewski M."/>
            <person name="Narain K."/>
            <person name="Devi K.R."/>
            <person name="Agatsuma T."/>
            <person name="Nawaratna S."/>
            <person name="Gobert G.N."/>
            <person name="Jones M.K."/>
            <person name="Ragan M.A."/>
            <person name="McManus D.P."/>
            <person name="Krause L."/>
        </authorList>
    </citation>
    <scope>NUCLEOTIDE SEQUENCE [LARGE SCALE GENOMIC DNA]</scope>
    <source>
        <strain evidence="5 6">IND2009</strain>
    </source>
</reference>
<dbReference type="InterPro" id="IPR050729">
    <property type="entry name" value="Rho-GAP"/>
</dbReference>
<dbReference type="InterPro" id="IPR001478">
    <property type="entry name" value="PDZ"/>
</dbReference>
<feature type="region of interest" description="Disordered" evidence="2">
    <location>
        <begin position="1525"/>
        <end position="1549"/>
    </location>
</feature>
<feature type="region of interest" description="Disordered" evidence="2">
    <location>
        <begin position="162"/>
        <end position="181"/>
    </location>
</feature>
<feature type="region of interest" description="Disordered" evidence="2">
    <location>
        <begin position="270"/>
        <end position="330"/>
    </location>
</feature>
<keyword evidence="6" id="KW-1185">Reference proteome</keyword>